<evidence type="ECO:0000313" key="2">
    <source>
        <dbReference type="EMBL" id="SVA79802.1"/>
    </source>
</evidence>
<evidence type="ECO:0008006" key="3">
    <source>
        <dbReference type="Google" id="ProtNLM"/>
    </source>
</evidence>
<keyword evidence="1" id="KW-0472">Membrane</keyword>
<keyword evidence="1" id="KW-1133">Transmembrane helix</keyword>
<feature type="transmembrane region" description="Helical" evidence="1">
    <location>
        <begin position="310"/>
        <end position="330"/>
    </location>
</feature>
<feature type="transmembrane region" description="Helical" evidence="1">
    <location>
        <begin position="180"/>
        <end position="197"/>
    </location>
</feature>
<dbReference type="AlphaFoldDB" id="A0A381YT54"/>
<keyword evidence="1" id="KW-0812">Transmembrane</keyword>
<feature type="transmembrane region" description="Helical" evidence="1">
    <location>
        <begin position="85"/>
        <end position="112"/>
    </location>
</feature>
<reference evidence="2" key="1">
    <citation type="submission" date="2018-05" db="EMBL/GenBank/DDBJ databases">
        <authorList>
            <person name="Lanie J.A."/>
            <person name="Ng W.-L."/>
            <person name="Kazmierczak K.M."/>
            <person name="Andrzejewski T.M."/>
            <person name="Davidsen T.M."/>
            <person name="Wayne K.J."/>
            <person name="Tettelin H."/>
            <person name="Glass J.I."/>
            <person name="Rusch D."/>
            <person name="Podicherti R."/>
            <person name="Tsui H.-C.T."/>
            <person name="Winkler M.E."/>
        </authorList>
    </citation>
    <scope>NUCLEOTIDE SEQUENCE</scope>
</reference>
<dbReference type="EMBL" id="UINC01018917">
    <property type="protein sequence ID" value="SVA79802.1"/>
    <property type="molecule type" value="Genomic_DNA"/>
</dbReference>
<protein>
    <recommendedName>
        <fullName evidence="3">4Fe-4S ferredoxin-type domain-containing protein</fullName>
    </recommendedName>
</protein>
<feature type="transmembrane region" description="Helical" evidence="1">
    <location>
        <begin position="350"/>
        <end position="379"/>
    </location>
</feature>
<name>A0A381YT54_9ZZZZ</name>
<gene>
    <name evidence="2" type="ORF">METZ01_LOCUS132656</name>
</gene>
<organism evidence="2">
    <name type="scientific">marine metagenome</name>
    <dbReference type="NCBI Taxonomy" id="408172"/>
    <lineage>
        <taxon>unclassified sequences</taxon>
        <taxon>metagenomes</taxon>
        <taxon>ecological metagenomes</taxon>
    </lineage>
</organism>
<proteinExistence type="predicted"/>
<feature type="transmembrane region" description="Helical" evidence="1">
    <location>
        <begin position="124"/>
        <end position="145"/>
    </location>
</feature>
<feature type="transmembrane region" description="Helical" evidence="1">
    <location>
        <begin position="44"/>
        <end position="64"/>
    </location>
</feature>
<feature type="transmembrane region" description="Helical" evidence="1">
    <location>
        <begin position="209"/>
        <end position="227"/>
    </location>
</feature>
<evidence type="ECO:0000256" key="1">
    <source>
        <dbReference type="SAM" id="Phobius"/>
    </source>
</evidence>
<accession>A0A381YT54</accession>
<feature type="transmembrane region" description="Helical" evidence="1">
    <location>
        <begin position="449"/>
        <end position="469"/>
    </location>
</feature>
<feature type="transmembrane region" description="Helical" evidence="1">
    <location>
        <begin position="490"/>
        <end position="510"/>
    </location>
</feature>
<feature type="transmembrane region" description="Helical" evidence="1">
    <location>
        <begin position="391"/>
        <end position="412"/>
    </location>
</feature>
<sequence length="513" mass="58588">VNIFRLSINSIVQKFIVVLAFIPRTADAHGIEFYYFLPIPLINYLIAASTAIVLTFVVSSLFVRGYSPDHQYWRINILKWRFGKLITHWFVIFLVRLLSVTLFVLVISAGLIGDQHPISNIAPIFVWVIWWVGMAYICALIGNLWSVVNPWKIIFEWAEFIYMRCASGERLSRQLKYPKNWGVWPGVFLFFCFAWIENVYSNSVIPKEIALLTLSYSLITWAGMFFFGKEVWLRRGEAFSIAFTLFAKFAPLEIRIANPEICSHCSVECRGQDGVCVDCSECFNRASFVDRQLNLRPYAIGLLRKEDTSFSMMAFVLLILSTVTFDGFISTPAWMNIQNIFLQFVSEISIVASFGFVAFYIVFICIYLFFSLLIAVFGGGNYSVISIAVKFVYSIVPIALAYHFAHYLYLLLIQGQLIIPLLSDPFGYGWNLFGTASYRVNVKFVGAEFYWLTALVTIVIGHVIAVYIGHISALRIYRSQKISVRSQYPMLVLMIGYTVTSIWILAQPVISRG</sequence>
<feature type="non-terminal residue" evidence="2">
    <location>
        <position position="1"/>
    </location>
</feature>